<evidence type="ECO:0000259" key="2">
    <source>
        <dbReference type="Pfam" id="PF13205"/>
    </source>
</evidence>
<reference evidence="3 4" key="1">
    <citation type="journal article" date="2014" name="Genome Announc.">
        <title>Draft Genome Sequences of Marinobacter similis A3d10T and Marinobacter salarius R9SW1T.</title>
        <authorList>
            <person name="Ivanova E.P."/>
            <person name="Ng H.J."/>
            <person name="Webb H.K."/>
            <person name="Feng G."/>
            <person name="Oshima K."/>
            <person name="Hattori M."/>
            <person name="Ohkuma M."/>
            <person name="Sergeev A.F."/>
            <person name="Mikhailov V.V."/>
            <person name="Crawford R.J."/>
            <person name="Sawabe T."/>
        </authorList>
    </citation>
    <scope>NUCLEOTIDE SEQUENCE [LARGE SCALE GENOMIC DNA]</scope>
    <source>
        <strain evidence="4">A3d10 and R9SW1</strain>
    </source>
</reference>
<name>W5YWJ8_9GAMM</name>
<protein>
    <recommendedName>
        <fullName evidence="2">SbsA Ig-like domain-containing protein</fullName>
    </recommendedName>
</protein>
<dbReference type="EMBL" id="CP007152">
    <property type="protein sequence ID" value="AHI33420.1"/>
    <property type="molecule type" value="Genomic_DNA"/>
</dbReference>
<dbReference type="InterPro" id="IPR032812">
    <property type="entry name" value="SbsA_Ig"/>
</dbReference>
<sequence>MQSLSLVTLGSLAACGGGGGDGGGEPAPSGPAVKATVPASDQSEVSLQAQVAARFDTDVLGTSVSESSFTLRDAAGLTVPSTVTFDGENNVATLQPGHELDLLTRYTATATTAITDLAGDPMAADHAWNFTTQDGMWREAELIETDNTGIASAVEIAAGTDGNAIAVWSQSIDDRWRVVANRFVAGSGWEAAQIIDSGVGGRSPDVAVDQDGNIMAVWIDYYGTIKHVWARRYVSDSGWQSAQMIETNDSASADYPRIALDSTGNGLAVWNQGGDIWANRFTTDGGWAVAQKNKDFMSLSGFRPQVGLDQAGNALILWSQSNGGSNYDVVATRYIAGLGWETANSIESSSGNTSSPQLSVDASGNALAIWKQYNGTDWDIYANLYVAGTGWQEGLLVASDTGSSSLPRVSLNDAGAGMVVWAHHVGSTIYNVVARAYSFDGGWATGQLIQSGNDKSSLPQVAVDDAGNAMAIWSQSSKMHSNRYVEGQGWQTARLIKGDGGSATYSQLTIGAGGKALAAWAQNGESVRDDIWASWFE</sequence>
<gene>
    <name evidence="3" type="ORF">AU15_20910</name>
</gene>
<dbReference type="HOGENOM" id="CLU_506982_0_0_6"/>
<evidence type="ECO:0000256" key="1">
    <source>
        <dbReference type="ARBA" id="ARBA00022729"/>
    </source>
</evidence>
<dbReference type="Gene3D" id="2.60.40.1220">
    <property type="match status" value="1"/>
</dbReference>
<proteinExistence type="predicted"/>
<dbReference type="SUPFAM" id="SSF89372">
    <property type="entry name" value="Fucose-specific lectin"/>
    <property type="match status" value="1"/>
</dbReference>
<keyword evidence="1" id="KW-0732">Signal</keyword>
<dbReference type="InterPro" id="IPR014755">
    <property type="entry name" value="Cu-Rt/internalin_Ig-like"/>
</dbReference>
<organism evidence="3 4">
    <name type="scientific">Marinobacter salarius</name>
    <dbReference type="NCBI Taxonomy" id="1420917"/>
    <lineage>
        <taxon>Bacteria</taxon>
        <taxon>Pseudomonadati</taxon>
        <taxon>Pseudomonadota</taxon>
        <taxon>Gammaproteobacteria</taxon>
        <taxon>Pseudomonadales</taxon>
        <taxon>Marinobacteraceae</taxon>
        <taxon>Marinobacter</taxon>
    </lineage>
</organism>
<evidence type="ECO:0000313" key="3">
    <source>
        <dbReference type="EMBL" id="AHI33420.1"/>
    </source>
</evidence>
<dbReference type="Pfam" id="PF13205">
    <property type="entry name" value="Big_5"/>
    <property type="match status" value="1"/>
</dbReference>
<dbReference type="AlphaFoldDB" id="W5YWJ8"/>
<accession>W5YWJ8</accession>
<evidence type="ECO:0000313" key="4">
    <source>
        <dbReference type="Proteomes" id="UP000035081"/>
    </source>
</evidence>
<feature type="domain" description="SbsA Ig-like" evidence="2">
    <location>
        <begin position="30"/>
        <end position="132"/>
    </location>
</feature>
<dbReference type="Proteomes" id="UP000035081">
    <property type="component" value="Chromosome"/>
</dbReference>
<dbReference type="KEGG" id="msr:AU15_20910"/>